<name>A0A7W7YG53_9BACT</name>
<dbReference type="Proteomes" id="UP000590740">
    <property type="component" value="Unassembled WGS sequence"/>
</dbReference>
<dbReference type="AlphaFoldDB" id="A0A7W7YG53"/>
<proteinExistence type="predicted"/>
<dbReference type="RefSeq" id="WP_184344476.1">
    <property type="nucleotide sequence ID" value="NZ_JACHIG010000019.1"/>
</dbReference>
<dbReference type="EMBL" id="JACHIG010000019">
    <property type="protein sequence ID" value="MBB5035557.1"/>
    <property type="molecule type" value="Genomic_DNA"/>
</dbReference>
<protein>
    <submittedName>
        <fullName evidence="1">Uncharacterized protein</fullName>
    </submittedName>
</protein>
<organism evidence="1 2">
    <name type="scientific">Prosthecobacter vanneervenii</name>
    <dbReference type="NCBI Taxonomy" id="48466"/>
    <lineage>
        <taxon>Bacteria</taxon>
        <taxon>Pseudomonadati</taxon>
        <taxon>Verrucomicrobiota</taxon>
        <taxon>Verrucomicrobiia</taxon>
        <taxon>Verrucomicrobiales</taxon>
        <taxon>Verrucomicrobiaceae</taxon>
        <taxon>Prosthecobacter</taxon>
    </lineage>
</organism>
<evidence type="ECO:0000313" key="1">
    <source>
        <dbReference type="EMBL" id="MBB5035557.1"/>
    </source>
</evidence>
<accession>A0A7W7YG53</accession>
<evidence type="ECO:0000313" key="2">
    <source>
        <dbReference type="Proteomes" id="UP000590740"/>
    </source>
</evidence>
<reference evidence="1 2" key="1">
    <citation type="submission" date="2020-08" db="EMBL/GenBank/DDBJ databases">
        <title>Genomic Encyclopedia of Type Strains, Phase IV (KMG-IV): sequencing the most valuable type-strain genomes for metagenomic binning, comparative biology and taxonomic classification.</title>
        <authorList>
            <person name="Goeker M."/>
        </authorList>
    </citation>
    <scope>NUCLEOTIDE SEQUENCE [LARGE SCALE GENOMIC DNA]</scope>
    <source>
        <strain evidence="1 2">DSM 12252</strain>
    </source>
</reference>
<sequence length="233" mass="26454">MKTAIEKASMLELHSAATIDEKWKAAWSLLEADTASEFPVEFRWHARCWLTYRGIEGHIKHSDMMHRVIGLALNPPESTTLLSRWTTSQAAASFYYFTLNDMEAAAEEAAVFNNASHYVNHPPSILSALRVKCILAYAELLAGNYQKTQQIIEASLDSWTSTISNISWIKSPLYRLDMPAAATPIHTLMCIASRIGMCDKTEWQGQDCIIQPLKDPWVRCLKHLSRRKDSIWI</sequence>
<keyword evidence="2" id="KW-1185">Reference proteome</keyword>
<gene>
    <name evidence="1" type="ORF">HNQ65_005170</name>
</gene>
<comment type="caution">
    <text evidence="1">The sequence shown here is derived from an EMBL/GenBank/DDBJ whole genome shotgun (WGS) entry which is preliminary data.</text>
</comment>